<protein>
    <submittedName>
        <fullName evidence="3">Uncharacterized protein</fullName>
    </submittedName>
</protein>
<dbReference type="Pfam" id="PF19613">
    <property type="entry name" value="DUF6118"/>
    <property type="match status" value="1"/>
</dbReference>
<evidence type="ECO:0000256" key="2">
    <source>
        <dbReference type="SAM" id="Phobius"/>
    </source>
</evidence>
<feature type="compositionally biased region" description="Acidic residues" evidence="1">
    <location>
        <begin position="1"/>
        <end position="15"/>
    </location>
</feature>
<proteinExistence type="predicted"/>
<sequence>MMNENEGFEPDDQDTGGDPTEAFDTLRRSVEKLARDVGGEMTVIRKGVEAAFEEFEKFQQPPDYGPELGRIVKQLTSMNQTLETLQKVPALKNGPDHYARVLENAGDRISASAVRMIEARGHGLESASAELGDYVKSARQRQRQDKWVFGAAIAGLVVGVLLTLFLPRVLPGSIDMTVAATAMNADRWNAGISLMQSGSPGRWRGLMAANDIARDNQAALTACAEAAAKAKKDQNCTITVAVPKNP</sequence>
<organism evidence="3 4">
    <name type="scientific">Neorhizobium galegae</name>
    <name type="common">Rhizobium galegae</name>
    <dbReference type="NCBI Taxonomy" id="399"/>
    <lineage>
        <taxon>Bacteria</taxon>
        <taxon>Pseudomonadati</taxon>
        <taxon>Pseudomonadota</taxon>
        <taxon>Alphaproteobacteria</taxon>
        <taxon>Hyphomicrobiales</taxon>
        <taxon>Rhizobiaceae</taxon>
        <taxon>Rhizobium/Agrobacterium group</taxon>
        <taxon>Neorhizobium</taxon>
    </lineage>
</organism>
<evidence type="ECO:0000313" key="3">
    <source>
        <dbReference type="EMBL" id="KAB1088660.1"/>
    </source>
</evidence>
<dbReference type="EMBL" id="VZUL01000002">
    <property type="protein sequence ID" value="KAB1088660.1"/>
    <property type="molecule type" value="Genomic_DNA"/>
</dbReference>
<keyword evidence="2" id="KW-1133">Transmembrane helix</keyword>
<gene>
    <name evidence="3" type="ORF">F4V91_21000</name>
</gene>
<comment type="caution">
    <text evidence="3">The sequence shown here is derived from an EMBL/GenBank/DDBJ whole genome shotgun (WGS) entry which is preliminary data.</text>
</comment>
<accession>A0A6A1TXN1</accession>
<feature type="transmembrane region" description="Helical" evidence="2">
    <location>
        <begin position="147"/>
        <end position="166"/>
    </location>
</feature>
<evidence type="ECO:0000256" key="1">
    <source>
        <dbReference type="SAM" id="MobiDB-lite"/>
    </source>
</evidence>
<dbReference type="RefSeq" id="WP_151045095.1">
    <property type="nucleotide sequence ID" value="NZ_VZUL01000002.1"/>
</dbReference>
<evidence type="ECO:0000313" key="4">
    <source>
        <dbReference type="Proteomes" id="UP000386575"/>
    </source>
</evidence>
<dbReference type="AlphaFoldDB" id="A0A6A1TXN1"/>
<keyword evidence="2" id="KW-0472">Membrane</keyword>
<dbReference type="Proteomes" id="UP000386575">
    <property type="component" value="Unassembled WGS sequence"/>
</dbReference>
<dbReference type="InterPro" id="IPR046121">
    <property type="entry name" value="DUF6118"/>
</dbReference>
<keyword evidence="2" id="KW-0812">Transmembrane</keyword>
<feature type="region of interest" description="Disordered" evidence="1">
    <location>
        <begin position="1"/>
        <end position="22"/>
    </location>
</feature>
<name>A0A6A1TXN1_NEOGA</name>
<reference evidence="3 4" key="1">
    <citation type="submission" date="2019-09" db="EMBL/GenBank/DDBJ databases">
        <title>Genome sequencing of Ng87 strain.</title>
        <authorList>
            <person name="Karasev E.S."/>
            <person name="Andronov E."/>
        </authorList>
    </citation>
    <scope>NUCLEOTIDE SEQUENCE [LARGE SCALE GENOMIC DNA]</scope>
    <source>
        <strain evidence="3 4">Ng87</strain>
    </source>
</reference>